<evidence type="ECO:0000313" key="7">
    <source>
        <dbReference type="EMBL" id="SMQ46582.1"/>
    </source>
</evidence>
<dbReference type="PANTHER" id="PTHR14296">
    <property type="entry name" value="REMODELING AND SPACING FACTOR 1"/>
    <property type="match status" value="1"/>
</dbReference>
<name>A0A1X7RGQ0_ZYMT9</name>
<protein>
    <recommendedName>
        <fullName evidence="6">PHD-type domain-containing protein</fullName>
    </recommendedName>
</protein>
<evidence type="ECO:0000256" key="5">
    <source>
        <dbReference type="SAM" id="MobiDB-lite"/>
    </source>
</evidence>
<dbReference type="SMART" id="SM00249">
    <property type="entry name" value="PHD"/>
    <property type="match status" value="1"/>
</dbReference>
<keyword evidence="8" id="KW-1185">Reference proteome</keyword>
<organism evidence="7 8">
    <name type="scientific">Zymoseptoria tritici (strain ST99CH_3D7)</name>
    <dbReference type="NCBI Taxonomy" id="1276538"/>
    <lineage>
        <taxon>Eukaryota</taxon>
        <taxon>Fungi</taxon>
        <taxon>Dikarya</taxon>
        <taxon>Ascomycota</taxon>
        <taxon>Pezizomycotina</taxon>
        <taxon>Dothideomycetes</taxon>
        <taxon>Dothideomycetidae</taxon>
        <taxon>Mycosphaerellales</taxon>
        <taxon>Mycosphaerellaceae</taxon>
        <taxon>Zymoseptoria</taxon>
    </lineage>
</organism>
<feature type="region of interest" description="Disordered" evidence="5">
    <location>
        <begin position="530"/>
        <end position="1003"/>
    </location>
</feature>
<feature type="compositionally biased region" description="Basic residues" evidence="5">
    <location>
        <begin position="202"/>
        <end position="214"/>
    </location>
</feature>
<dbReference type="Gene3D" id="3.30.40.10">
    <property type="entry name" value="Zinc/RING finger domain, C3HC4 (zinc finger)"/>
    <property type="match status" value="1"/>
</dbReference>
<dbReference type="InterPro" id="IPR013083">
    <property type="entry name" value="Znf_RING/FYVE/PHD"/>
</dbReference>
<feature type="compositionally biased region" description="Low complexity" evidence="5">
    <location>
        <begin position="782"/>
        <end position="800"/>
    </location>
</feature>
<dbReference type="PROSITE" id="PS50016">
    <property type="entry name" value="ZF_PHD_2"/>
    <property type="match status" value="1"/>
</dbReference>
<dbReference type="AlphaFoldDB" id="A0A1X7RGQ0"/>
<dbReference type="InterPro" id="IPR019787">
    <property type="entry name" value="Znf_PHD-finger"/>
</dbReference>
<feature type="compositionally biased region" description="Basic residues" evidence="5">
    <location>
        <begin position="222"/>
        <end position="231"/>
    </location>
</feature>
<feature type="compositionally biased region" description="Low complexity" evidence="5">
    <location>
        <begin position="723"/>
        <end position="754"/>
    </location>
</feature>
<dbReference type="Proteomes" id="UP000215127">
    <property type="component" value="Chromosome 1"/>
</dbReference>
<evidence type="ECO:0000256" key="1">
    <source>
        <dbReference type="ARBA" id="ARBA00022723"/>
    </source>
</evidence>
<sequence length="1003" mass="112233">MPRYKRTRDDAELDLPVEAQVAPEDLETLTKLRNMWEFASLMQYIFLFGHVVKIDDDFDIEDLEAECLKPTPSERLAQIGLQFLKYVSSHRGLTPEIFDEYTRRQYVAKAPQRNPFGEDEDPIKFNDMSIYTRIQILQQLSVWTFGNVDRMRGMMPEDEDDLNWRMEPLGWDKDDRAYFVLDDNRLYRRSDEPLPPPSPVQKKSKPKPKPKSKAAKKDVRPRTRGTRSSKRQKVEESEEEEEPEEEQEMEHTAVDDTVMTNADVLDTEPGYGFTSKTWELIAITLEEYQEFLATIFRSRDPNEKRLRARIEEDVLPIIEKRAEAVRQKQLKKLRELENEQKMATAKRSSRLAGKAEREAQERAEREAEEKKIADLKMAREEQERQKRIEEGHESRRLTREQRLREREAKRILHEEELAKLEEDAERAGSQGPDSDSIAESKRISERQRVTQKEQHKKELEKLAEEEGNWFFDCSVCGVHGENLDDGTHSVACDRCNVWQHSKCHGFTAKQAEKEDFSFICATCRRKEEDAKKPKIPPLKLTNRGSGSPEMQKAANRPVSNGQQASRLPDHVSKQLDALHSSHDPRASAGPFGATTYGANSMPQQAQASGYGYPPIGNFAPRPSPSHSQGGHPPQPRRPSSGHSSSPAAVPNGYAPTHHQQQHQYAHSSAVASAGGHPPYHQQQQYVPPQRQPQQGQYAHAGPHPSTYPAAGQYYYPPQPQPRPQYSQGPQYQQPQYYPQQYQQPQPAPPAQRRGSGQLMNGFQSPSKQTPKPASSSPPQPSVQPYATPQAYGQAPPQTQYQPPPQQQPPKLQQSPKTTLPPPVNANHQAPSRSPVKSSPPPAAQHPTQPSPRPISHLTQPPQSLHFPPSNGHHAGQPQSGQVHTPQMRPTSAGDAKHASQVVADGMSGPWPANAKAIPQKHDQSPAPPSSAHSLNERTILPPATPLAPSPSQQAAGAVGTVPVKKMQELSPKLGADLNGASSVQPSAQAQLPLPSPHAQPPPG</sequence>
<evidence type="ECO:0000256" key="4">
    <source>
        <dbReference type="PROSITE-ProRule" id="PRU00146"/>
    </source>
</evidence>
<feature type="region of interest" description="Disordered" evidence="5">
    <location>
        <begin position="336"/>
        <end position="401"/>
    </location>
</feature>
<dbReference type="InterPro" id="IPR011011">
    <property type="entry name" value="Znf_FYVE_PHD"/>
</dbReference>
<accession>A0A1X7RGQ0</accession>
<gene>
    <name evidence="7" type="ORF">ZT3D7_G1728</name>
</gene>
<feature type="compositionally biased region" description="Low complexity" evidence="5">
    <location>
        <begin position="657"/>
        <end position="700"/>
    </location>
</feature>
<keyword evidence="3" id="KW-0862">Zinc</keyword>
<feature type="region of interest" description="Disordered" evidence="5">
    <location>
        <begin position="188"/>
        <end position="258"/>
    </location>
</feature>
<dbReference type="InterPro" id="IPR028938">
    <property type="entry name" value="Rsf1-like"/>
</dbReference>
<feature type="compositionally biased region" description="Polar residues" evidence="5">
    <location>
        <begin position="596"/>
        <end position="607"/>
    </location>
</feature>
<dbReference type="EMBL" id="LT853692">
    <property type="protein sequence ID" value="SMQ46582.1"/>
    <property type="molecule type" value="Genomic_DNA"/>
</dbReference>
<feature type="compositionally biased region" description="Polar residues" evidence="5">
    <location>
        <begin position="876"/>
        <end position="889"/>
    </location>
</feature>
<feature type="domain" description="PHD-type" evidence="6">
    <location>
        <begin position="470"/>
        <end position="526"/>
    </location>
</feature>
<dbReference type="InterPro" id="IPR019786">
    <property type="entry name" value="Zinc_finger_PHD-type_CS"/>
</dbReference>
<evidence type="ECO:0000256" key="3">
    <source>
        <dbReference type="ARBA" id="ARBA00022833"/>
    </source>
</evidence>
<evidence type="ECO:0000313" key="8">
    <source>
        <dbReference type="Proteomes" id="UP000215127"/>
    </source>
</evidence>
<feature type="region of interest" description="Disordered" evidence="5">
    <location>
        <begin position="415"/>
        <end position="460"/>
    </location>
</feature>
<feature type="compositionally biased region" description="Pro residues" evidence="5">
    <location>
        <begin position="993"/>
        <end position="1003"/>
    </location>
</feature>
<dbReference type="GO" id="GO:0006355">
    <property type="term" value="P:regulation of DNA-templated transcription"/>
    <property type="evidence" value="ECO:0007669"/>
    <property type="project" value="InterPro"/>
</dbReference>
<evidence type="ECO:0000259" key="6">
    <source>
        <dbReference type="PROSITE" id="PS50016"/>
    </source>
</evidence>
<dbReference type="GO" id="GO:0008270">
    <property type="term" value="F:zinc ion binding"/>
    <property type="evidence" value="ECO:0007669"/>
    <property type="project" value="UniProtKB-KW"/>
</dbReference>
<dbReference type="STRING" id="1276538.A0A1X7RGQ0"/>
<dbReference type="PANTHER" id="PTHR14296:SF3">
    <property type="entry name" value="DIKAR, ISOFORM F"/>
    <property type="match status" value="1"/>
</dbReference>
<proteinExistence type="predicted"/>
<feature type="compositionally biased region" description="Low complexity" evidence="5">
    <location>
        <begin position="624"/>
        <end position="646"/>
    </location>
</feature>
<feature type="compositionally biased region" description="Basic and acidic residues" evidence="5">
    <location>
        <begin position="438"/>
        <end position="460"/>
    </location>
</feature>
<feature type="compositionally biased region" description="Acidic residues" evidence="5">
    <location>
        <begin position="236"/>
        <end position="248"/>
    </location>
</feature>
<dbReference type="SUPFAM" id="SSF57903">
    <property type="entry name" value="FYVE/PHD zinc finger"/>
    <property type="match status" value="1"/>
</dbReference>
<keyword evidence="1" id="KW-0479">Metal-binding</keyword>
<evidence type="ECO:0000256" key="2">
    <source>
        <dbReference type="ARBA" id="ARBA00022771"/>
    </source>
</evidence>
<feature type="compositionally biased region" description="Pro residues" evidence="5">
    <location>
        <begin position="837"/>
        <end position="852"/>
    </location>
</feature>
<reference evidence="7 8" key="1">
    <citation type="submission" date="2016-06" db="EMBL/GenBank/DDBJ databases">
        <authorList>
            <person name="Kjaerup R.B."/>
            <person name="Dalgaard T.S."/>
            <person name="Juul-Madsen H.R."/>
        </authorList>
    </citation>
    <scope>NUCLEOTIDE SEQUENCE [LARGE SCALE GENOMIC DNA]</scope>
</reference>
<feature type="compositionally biased region" description="Basic and acidic residues" evidence="5">
    <location>
        <begin position="353"/>
        <end position="401"/>
    </location>
</feature>
<dbReference type="PROSITE" id="PS01359">
    <property type="entry name" value="ZF_PHD_1"/>
    <property type="match status" value="1"/>
</dbReference>
<dbReference type="Pfam" id="PF00628">
    <property type="entry name" value="PHD"/>
    <property type="match status" value="1"/>
</dbReference>
<keyword evidence="2 4" id="KW-0863">Zinc-finger</keyword>
<dbReference type="InterPro" id="IPR001965">
    <property type="entry name" value="Znf_PHD"/>
</dbReference>
<dbReference type="GO" id="GO:0031213">
    <property type="term" value="C:RSF complex"/>
    <property type="evidence" value="ECO:0007669"/>
    <property type="project" value="InterPro"/>
</dbReference>
<feature type="compositionally biased region" description="Low complexity" evidence="5">
    <location>
        <begin position="763"/>
        <end position="774"/>
    </location>
</feature>